<protein>
    <recommendedName>
        <fullName evidence="1">Restriction endonuclease type IV Mrr domain-containing protein</fullName>
    </recommendedName>
</protein>
<evidence type="ECO:0000313" key="2">
    <source>
        <dbReference type="EMBL" id="OJE49136.1"/>
    </source>
</evidence>
<dbReference type="GO" id="GO:0003677">
    <property type="term" value="F:DNA binding"/>
    <property type="evidence" value="ECO:0007669"/>
    <property type="project" value="InterPro"/>
</dbReference>
<accession>A0AA44KXY4</accession>
<dbReference type="RefSeq" id="WP_071744707.1">
    <property type="nucleotide sequence ID" value="NZ_MACH01000054.1"/>
</dbReference>
<dbReference type="AlphaFoldDB" id="A0AA44KXY4"/>
<evidence type="ECO:0000313" key="3">
    <source>
        <dbReference type="Proteomes" id="UP000183185"/>
    </source>
</evidence>
<name>A0AA44KXY4_9BACI</name>
<gene>
    <name evidence="2" type="ORF">BAQ49_25255</name>
</gene>
<reference evidence="2 3" key="1">
    <citation type="submission" date="2016-06" db="EMBL/GenBank/DDBJ databases">
        <title>First insights into the genetic diversity and population structure of in the Bacillus cereus group bacteria from diverse marine environments.</title>
        <authorList>
            <person name="Liu Y."/>
            <person name="Lai Q."/>
            <person name="Shao Z."/>
        </authorList>
    </citation>
    <scope>NUCLEOTIDE SEQUENCE [LARGE SCALE GENOMIC DNA]</scope>
    <source>
        <strain evidence="2 3">TD42</strain>
    </source>
</reference>
<dbReference type="GO" id="GO:0009307">
    <property type="term" value="P:DNA restriction-modification system"/>
    <property type="evidence" value="ECO:0007669"/>
    <property type="project" value="InterPro"/>
</dbReference>
<sequence>MPTRPDYNDVGQLSLTKSSVEQLRLLRIQFENSGLSEESFVELLLKKAGYIPHILNKKRTSNDGGVDFIIEVFNFVIICQLKWWFHTKVHKKQAKQIFGEMYLNESVDKIKQNDKEILFALIVPYVGQNIWKQLSLFEKNKFFLITEEKFIRFLTNPSYFLEHYFKEEIL</sequence>
<organism evidence="2 3">
    <name type="scientific">Bacillus proteolyticus</name>
    <dbReference type="NCBI Taxonomy" id="2026192"/>
    <lineage>
        <taxon>Bacteria</taxon>
        <taxon>Bacillati</taxon>
        <taxon>Bacillota</taxon>
        <taxon>Bacilli</taxon>
        <taxon>Bacillales</taxon>
        <taxon>Bacillaceae</taxon>
        <taxon>Bacillus</taxon>
        <taxon>Bacillus cereus group</taxon>
    </lineage>
</organism>
<dbReference type="InterPro" id="IPR007560">
    <property type="entry name" value="Restrct_endonuc_IV_Mrr"/>
</dbReference>
<dbReference type="Proteomes" id="UP000183185">
    <property type="component" value="Unassembled WGS sequence"/>
</dbReference>
<comment type="caution">
    <text evidence="2">The sequence shown here is derived from an EMBL/GenBank/DDBJ whole genome shotgun (WGS) entry which is preliminary data.</text>
</comment>
<dbReference type="Pfam" id="PF04471">
    <property type="entry name" value="Mrr_cat"/>
    <property type="match status" value="1"/>
</dbReference>
<proteinExistence type="predicted"/>
<evidence type="ECO:0000259" key="1">
    <source>
        <dbReference type="Pfam" id="PF04471"/>
    </source>
</evidence>
<feature type="domain" description="Restriction endonuclease type IV Mrr" evidence="1">
    <location>
        <begin position="38"/>
        <end position="102"/>
    </location>
</feature>
<dbReference type="EMBL" id="MACH01000054">
    <property type="protein sequence ID" value="OJE49136.1"/>
    <property type="molecule type" value="Genomic_DNA"/>
</dbReference>
<dbReference type="GO" id="GO:0004519">
    <property type="term" value="F:endonuclease activity"/>
    <property type="evidence" value="ECO:0007669"/>
    <property type="project" value="InterPro"/>
</dbReference>